<dbReference type="PANTHER" id="PTHR30329:SF21">
    <property type="entry name" value="LIPOPROTEIN YIAD-RELATED"/>
    <property type="match status" value="1"/>
</dbReference>
<dbReference type="CDD" id="cd07185">
    <property type="entry name" value="OmpA_C-like"/>
    <property type="match status" value="1"/>
</dbReference>
<dbReference type="PRINTS" id="PR01021">
    <property type="entry name" value="OMPADOMAIN"/>
</dbReference>
<dbReference type="EMBL" id="CP165646">
    <property type="protein sequence ID" value="XDU63787.1"/>
    <property type="molecule type" value="Genomic_DNA"/>
</dbReference>
<dbReference type="AlphaFoldDB" id="A0AB39V7X1"/>
<sequence>MKRPTLVAVSSLVAMAVPTVSEKMTTSDMRKDIIRANVADIQQETVNEVPTLDTPNPQKTAVTTDNPDLITVALTQDGTGTKIVNNRIQATYYNTEKNHVSQSQQKTQAQSVQNVKPVEAVSTQTETTEETTATISEIQESPINNPEKVQISKSEIITLRSNDLNFHKNSTDLKKEAYPVLRDIKDYIEKNDFLVSIIGYTDKSGSSSYNKRLSLRRAEKVSSKLIEIGLSKDRVVDLIGRGENNPIKTNDTEEGRERNRRVEFRFVKKGQV</sequence>
<evidence type="ECO:0000256" key="2">
    <source>
        <dbReference type="ARBA" id="ARBA00023136"/>
    </source>
</evidence>
<dbReference type="Pfam" id="PF00691">
    <property type="entry name" value="OmpA"/>
    <property type="match status" value="1"/>
</dbReference>
<keyword evidence="3" id="KW-0998">Cell outer membrane</keyword>
<accession>A0AB39V7X1</accession>
<keyword evidence="2 4" id="KW-0472">Membrane</keyword>
<evidence type="ECO:0000256" key="4">
    <source>
        <dbReference type="PROSITE-ProRule" id="PRU00473"/>
    </source>
</evidence>
<dbReference type="KEGG" id="lmes:AB8B23_07520"/>
<dbReference type="PANTHER" id="PTHR30329">
    <property type="entry name" value="STATOR ELEMENT OF FLAGELLAR MOTOR COMPLEX"/>
    <property type="match status" value="1"/>
</dbReference>
<protein>
    <submittedName>
        <fullName evidence="6">OmpA family protein</fullName>
    </submittedName>
</protein>
<comment type="subcellular location">
    <subcellularLocation>
        <location evidence="1">Cell outer membrane</location>
    </subcellularLocation>
</comment>
<reference evidence="6" key="1">
    <citation type="submission" date="2024-07" db="EMBL/GenBank/DDBJ databases">
        <authorList>
            <person name="Li X.-J."/>
            <person name="Wang X."/>
        </authorList>
    </citation>
    <scope>NUCLEOTIDE SEQUENCE</scope>
    <source>
        <strain evidence="6">HSP-342</strain>
    </source>
</reference>
<name>A0AB39V7X1_9FUSO</name>
<dbReference type="GO" id="GO:0009279">
    <property type="term" value="C:cell outer membrane"/>
    <property type="evidence" value="ECO:0007669"/>
    <property type="project" value="UniProtKB-SubCell"/>
</dbReference>
<dbReference type="PROSITE" id="PS51123">
    <property type="entry name" value="OMPA_2"/>
    <property type="match status" value="1"/>
</dbReference>
<dbReference type="InterPro" id="IPR050330">
    <property type="entry name" value="Bact_OuterMem_StrucFunc"/>
</dbReference>
<evidence type="ECO:0000256" key="1">
    <source>
        <dbReference type="ARBA" id="ARBA00004442"/>
    </source>
</evidence>
<dbReference type="InterPro" id="IPR006664">
    <property type="entry name" value="OMP_bac"/>
</dbReference>
<dbReference type="Gene3D" id="3.30.1330.60">
    <property type="entry name" value="OmpA-like domain"/>
    <property type="match status" value="1"/>
</dbReference>
<evidence type="ECO:0000313" key="6">
    <source>
        <dbReference type="EMBL" id="XDU63787.1"/>
    </source>
</evidence>
<dbReference type="InterPro" id="IPR036737">
    <property type="entry name" value="OmpA-like_sf"/>
</dbReference>
<proteinExistence type="predicted"/>
<evidence type="ECO:0000259" key="5">
    <source>
        <dbReference type="PROSITE" id="PS51123"/>
    </source>
</evidence>
<gene>
    <name evidence="6" type="ORF">AB8B23_07520</name>
</gene>
<dbReference type="InterPro" id="IPR006665">
    <property type="entry name" value="OmpA-like"/>
</dbReference>
<organism evidence="6">
    <name type="scientific">Leptotrichia mesophila</name>
    <dbReference type="NCBI Taxonomy" id="3239303"/>
    <lineage>
        <taxon>Bacteria</taxon>
        <taxon>Fusobacteriati</taxon>
        <taxon>Fusobacteriota</taxon>
        <taxon>Fusobacteriia</taxon>
        <taxon>Fusobacteriales</taxon>
        <taxon>Leptotrichiaceae</taxon>
        <taxon>Leptotrichia</taxon>
    </lineage>
</organism>
<dbReference type="SUPFAM" id="SSF103088">
    <property type="entry name" value="OmpA-like"/>
    <property type="match status" value="1"/>
</dbReference>
<dbReference type="RefSeq" id="WP_369712233.1">
    <property type="nucleotide sequence ID" value="NZ_CP165646.1"/>
</dbReference>
<evidence type="ECO:0000256" key="3">
    <source>
        <dbReference type="ARBA" id="ARBA00023237"/>
    </source>
</evidence>
<feature type="domain" description="OmpA-like" evidence="5">
    <location>
        <begin position="153"/>
        <end position="270"/>
    </location>
</feature>